<dbReference type="EMBL" id="CAKKNE010000001">
    <property type="protein sequence ID" value="CAH0365152.1"/>
    <property type="molecule type" value="Genomic_DNA"/>
</dbReference>
<evidence type="ECO:0008006" key="5">
    <source>
        <dbReference type="Google" id="ProtNLM"/>
    </source>
</evidence>
<keyword evidence="4" id="KW-1185">Reference proteome</keyword>
<protein>
    <recommendedName>
        <fullName evidence="5">RNA polymerase Rpb4/RPC9 core domain-containing protein</fullName>
    </recommendedName>
</protein>
<dbReference type="InterPro" id="IPR045222">
    <property type="entry name" value="Rpb4-like"/>
</dbReference>
<dbReference type="Proteomes" id="UP000789595">
    <property type="component" value="Unassembled WGS sequence"/>
</dbReference>
<dbReference type="GO" id="GO:0030880">
    <property type="term" value="C:RNA polymerase complex"/>
    <property type="evidence" value="ECO:0007669"/>
    <property type="project" value="InterPro"/>
</dbReference>
<dbReference type="OrthoDB" id="2186918at2759"/>
<comment type="subcellular location">
    <subcellularLocation>
        <location evidence="1">Nucleus</location>
    </subcellularLocation>
</comment>
<proteinExistence type="predicted"/>
<dbReference type="GO" id="GO:0006352">
    <property type="term" value="P:DNA-templated transcription initiation"/>
    <property type="evidence" value="ECO:0007669"/>
    <property type="project" value="InterPro"/>
</dbReference>
<keyword evidence="2" id="KW-0539">Nucleus</keyword>
<dbReference type="InterPro" id="IPR010997">
    <property type="entry name" value="HRDC-like_sf"/>
</dbReference>
<evidence type="ECO:0000313" key="4">
    <source>
        <dbReference type="Proteomes" id="UP000789595"/>
    </source>
</evidence>
<dbReference type="GO" id="GO:0005634">
    <property type="term" value="C:nucleus"/>
    <property type="evidence" value="ECO:0007669"/>
    <property type="project" value="UniProtKB-SubCell"/>
</dbReference>
<dbReference type="InterPro" id="IPR038324">
    <property type="entry name" value="Rpb4/RPC9_sf"/>
</dbReference>
<comment type="caution">
    <text evidence="3">The sequence shown here is derived from an EMBL/GenBank/DDBJ whole genome shotgun (WGS) entry which is preliminary data.</text>
</comment>
<accession>A0A8J2WQU9</accession>
<dbReference type="GO" id="GO:0000166">
    <property type="term" value="F:nucleotide binding"/>
    <property type="evidence" value="ECO:0007669"/>
    <property type="project" value="InterPro"/>
</dbReference>
<gene>
    <name evidence="3" type="ORF">PECAL_1P15710</name>
</gene>
<dbReference type="SUPFAM" id="SSF47819">
    <property type="entry name" value="HRDC-like"/>
    <property type="match status" value="1"/>
</dbReference>
<dbReference type="PANTHER" id="PTHR21297">
    <property type="entry name" value="DNA-DIRECTED RNA POLYMERASE II"/>
    <property type="match status" value="1"/>
</dbReference>
<reference evidence="3" key="1">
    <citation type="submission" date="2021-11" db="EMBL/GenBank/DDBJ databases">
        <authorList>
            <consortium name="Genoscope - CEA"/>
            <person name="William W."/>
        </authorList>
    </citation>
    <scope>NUCLEOTIDE SEQUENCE</scope>
</reference>
<sequence length="144" mass="15472">MALAGQPADDAATLAFGPEFPLDSCECLSDAEVTTILDTHLRSSAAADRPFPRKALEYARRNVGARPLEAVKTEAVHVRQALQDLDFEGTDAGALHVFEVAAITNLMGRDSEPEEARALVPSLRRYDDDQLGRILAAAAGARQN</sequence>
<name>A0A8J2WQU9_9STRA</name>
<evidence type="ECO:0000256" key="1">
    <source>
        <dbReference type="ARBA" id="ARBA00004123"/>
    </source>
</evidence>
<organism evidence="3 4">
    <name type="scientific">Pelagomonas calceolata</name>
    <dbReference type="NCBI Taxonomy" id="35677"/>
    <lineage>
        <taxon>Eukaryota</taxon>
        <taxon>Sar</taxon>
        <taxon>Stramenopiles</taxon>
        <taxon>Ochrophyta</taxon>
        <taxon>Pelagophyceae</taxon>
        <taxon>Pelagomonadales</taxon>
        <taxon>Pelagomonadaceae</taxon>
        <taxon>Pelagomonas</taxon>
    </lineage>
</organism>
<evidence type="ECO:0000313" key="3">
    <source>
        <dbReference type="EMBL" id="CAH0365152.1"/>
    </source>
</evidence>
<dbReference type="Pfam" id="PF03874">
    <property type="entry name" value="RNA_pol_Rpb4"/>
    <property type="match status" value="1"/>
</dbReference>
<dbReference type="AlphaFoldDB" id="A0A8J2WQU9"/>
<dbReference type="InterPro" id="IPR005574">
    <property type="entry name" value="Rpb4/RPC9"/>
</dbReference>
<dbReference type="Gene3D" id="1.20.1250.40">
    <property type="match status" value="1"/>
</dbReference>
<evidence type="ECO:0000256" key="2">
    <source>
        <dbReference type="ARBA" id="ARBA00023242"/>
    </source>
</evidence>